<keyword evidence="3" id="KW-0999">Mitochondrion inner membrane</keyword>
<evidence type="ECO:0000313" key="10">
    <source>
        <dbReference type="Ensembl" id="ENSGMOP00000007785.2"/>
    </source>
</evidence>
<keyword evidence="5 7" id="KW-0496">Mitochondrion</keyword>
<dbReference type="GO" id="GO:0030003">
    <property type="term" value="P:intracellular monoatomic cation homeostasis"/>
    <property type="evidence" value="ECO:0007669"/>
    <property type="project" value="TreeGrafter"/>
</dbReference>
<dbReference type="OMA" id="EGGVHNM"/>
<evidence type="ECO:0000256" key="4">
    <source>
        <dbReference type="ARBA" id="ARBA00022989"/>
    </source>
</evidence>
<accession>A0A8C4Z6D6</accession>
<dbReference type="RefSeq" id="XP_030212768.1">
    <property type="nucleotide sequence ID" value="XM_030356908.1"/>
</dbReference>
<dbReference type="PANTHER" id="PTHR14009">
    <property type="entry name" value="LEUCINE ZIPPER-EF-HAND CONTAINING TRANSMEMBRANE PROTEIN"/>
    <property type="match status" value="1"/>
</dbReference>
<dbReference type="GeneTree" id="ENSGT00950000183167"/>
<reference evidence="10" key="2">
    <citation type="submission" date="2025-08" db="UniProtKB">
        <authorList>
            <consortium name="Ensembl"/>
        </authorList>
    </citation>
    <scope>IDENTIFICATION</scope>
</reference>
<dbReference type="AlphaFoldDB" id="A0A8C4Z6D6"/>
<keyword evidence="6 8" id="KW-0472">Membrane</keyword>
<comment type="subcellular location">
    <subcellularLocation>
        <location evidence="1">Mitochondrion inner membrane</location>
        <topology evidence="1">Single-pass membrane protein</topology>
    </subcellularLocation>
</comment>
<dbReference type="InterPro" id="IPR044202">
    <property type="entry name" value="LETM1/MDM38-like"/>
</dbReference>
<dbReference type="GeneID" id="115544092"/>
<evidence type="ECO:0000256" key="2">
    <source>
        <dbReference type="ARBA" id="ARBA00022692"/>
    </source>
</evidence>
<sequence length="371" mass="42952">MKKTHSPPTKMALSGGSLCCRLSLQRIGLFQHNWKSTGYYFPNTYLQSRLSPCRQYKASDSSQGIGRHVSSRLQVANVKYENFLKRKFPKFYKLYRTFTEGFKLLFQDGKEVSRIQTRLVTGKVTWEDLPYREMERLRQFRRDLIKAIPLVVISIPPFANYLVFVLMYYFPRQLLVRHFWTPQQQLEFRGFYHSQRAGHTGAVLQGILDTGYQVKDSRLQSRLQDLCTQVQNGAHPKVADIHGVRALFSGPPLGMKRMNVEHMRHICPLLFLTPRLPGFLIGRRLNSHALELLLLDRALRRLGPHQLSDSELKQACYVRGLNSDDLDANQCREWLSQWLQVTAPLRGSEGSLLLHSMVLLSANYPRRFSGQ</sequence>
<dbReference type="GO" id="GO:0043022">
    <property type="term" value="F:ribosome binding"/>
    <property type="evidence" value="ECO:0007669"/>
    <property type="project" value="InterPro"/>
</dbReference>
<evidence type="ECO:0000256" key="5">
    <source>
        <dbReference type="ARBA" id="ARBA00023128"/>
    </source>
</evidence>
<reference evidence="10" key="3">
    <citation type="submission" date="2025-09" db="UniProtKB">
        <authorList>
            <consortium name="Ensembl"/>
        </authorList>
    </citation>
    <scope>IDENTIFICATION</scope>
</reference>
<dbReference type="PANTHER" id="PTHR14009:SF13">
    <property type="entry name" value="LETM1 DOMAIN-CONTAINING PROTEIN 1"/>
    <property type="match status" value="1"/>
</dbReference>
<evidence type="ECO:0000313" key="11">
    <source>
        <dbReference type="Proteomes" id="UP000694546"/>
    </source>
</evidence>
<keyword evidence="11" id="KW-1185">Reference proteome</keyword>
<dbReference type="InterPro" id="IPR033122">
    <property type="entry name" value="LETM1-like_RBD"/>
</dbReference>
<feature type="transmembrane region" description="Helical" evidence="8">
    <location>
        <begin position="144"/>
        <end position="170"/>
    </location>
</feature>
<dbReference type="Ensembl" id="ENSGMOT00000008007.2">
    <property type="protein sequence ID" value="ENSGMOP00000007785.2"/>
    <property type="gene ID" value="ENSGMOG00000007287.2"/>
</dbReference>
<dbReference type="OrthoDB" id="73691at2759"/>
<feature type="domain" description="Letm1 RBD" evidence="9">
    <location>
        <begin position="184"/>
        <end position="371"/>
    </location>
</feature>
<evidence type="ECO:0000256" key="1">
    <source>
        <dbReference type="ARBA" id="ARBA00004434"/>
    </source>
</evidence>
<protein>
    <submittedName>
        <fullName evidence="10">LETM1 domain containing 1</fullName>
    </submittedName>
</protein>
<proteinExistence type="predicted"/>
<evidence type="ECO:0000259" key="9">
    <source>
        <dbReference type="PROSITE" id="PS51758"/>
    </source>
</evidence>
<evidence type="ECO:0000256" key="3">
    <source>
        <dbReference type="ARBA" id="ARBA00022792"/>
    </source>
</evidence>
<keyword evidence="2 8" id="KW-0812">Transmembrane</keyword>
<dbReference type="PROSITE" id="PS51758">
    <property type="entry name" value="LETM1_RBD"/>
    <property type="match status" value="1"/>
</dbReference>
<reference evidence="10" key="1">
    <citation type="submission" date="2019-07" db="EMBL/GenBank/DDBJ databases">
        <authorList>
            <consortium name="Wellcome Sanger Institute Data Sharing"/>
        </authorList>
    </citation>
    <scope>NUCLEOTIDE SEQUENCE [LARGE SCALE GENOMIC DNA]</scope>
</reference>
<evidence type="ECO:0000256" key="7">
    <source>
        <dbReference type="PROSITE-ProRule" id="PRU01094"/>
    </source>
</evidence>
<dbReference type="Pfam" id="PF07766">
    <property type="entry name" value="LETM1_RBD"/>
    <property type="match status" value="1"/>
</dbReference>
<name>A0A8C4Z6D6_GADMO</name>
<keyword evidence="4 8" id="KW-1133">Transmembrane helix</keyword>
<organism evidence="10 11">
    <name type="scientific">Gadus morhua</name>
    <name type="common">Atlantic cod</name>
    <dbReference type="NCBI Taxonomy" id="8049"/>
    <lineage>
        <taxon>Eukaryota</taxon>
        <taxon>Metazoa</taxon>
        <taxon>Chordata</taxon>
        <taxon>Craniata</taxon>
        <taxon>Vertebrata</taxon>
        <taxon>Euteleostomi</taxon>
        <taxon>Actinopterygii</taxon>
        <taxon>Neopterygii</taxon>
        <taxon>Teleostei</taxon>
        <taxon>Neoteleostei</taxon>
        <taxon>Acanthomorphata</taxon>
        <taxon>Zeiogadaria</taxon>
        <taxon>Gadariae</taxon>
        <taxon>Gadiformes</taxon>
        <taxon>Gadoidei</taxon>
        <taxon>Gadidae</taxon>
        <taxon>Gadus</taxon>
    </lineage>
</organism>
<evidence type="ECO:0000256" key="6">
    <source>
        <dbReference type="ARBA" id="ARBA00023136"/>
    </source>
</evidence>
<dbReference type="Proteomes" id="UP000694546">
    <property type="component" value="Chromosome 1"/>
</dbReference>
<gene>
    <name evidence="10" type="primary">letmd1</name>
</gene>
<evidence type="ECO:0000256" key="8">
    <source>
        <dbReference type="SAM" id="Phobius"/>
    </source>
</evidence>
<dbReference type="GO" id="GO:0005743">
    <property type="term" value="C:mitochondrial inner membrane"/>
    <property type="evidence" value="ECO:0007669"/>
    <property type="project" value="UniProtKB-SubCell"/>
</dbReference>